<dbReference type="PANTHER" id="PTHR36838">
    <property type="entry name" value="AUXIN EFFLUX CARRIER FAMILY PROTEIN"/>
    <property type="match status" value="1"/>
</dbReference>
<dbReference type="InterPro" id="IPR004776">
    <property type="entry name" value="Mem_transp_PIN-like"/>
</dbReference>
<feature type="transmembrane region" description="Helical" evidence="8">
    <location>
        <begin position="100"/>
        <end position="122"/>
    </location>
</feature>
<feature type="transmembrane region" description="Helical" evidence="8">
    <location>
        <begin position="6"/>
        <end position="24"/>
    </location>
</feature>
<keyword evidence="3" id="KW-0813">Transport</keyword>
<dbReference type="InterPro" id="IPR038770">
    <property type="entry name" value="Na+/solute_symporter_sf"/>
</dbReference>
<comment type="similarity">
    <text evidence="2">Belongs to the auxin efflux carrier (TC 2.A.69) family.</text>
</comment>
<feature type="transmembrane region" description="Helical" evidence="8">
    <location>
        <begin position="286"/>
        <end position="306"/>
    </location>
</feature>
<dbReference type="PANTHER" id="PTHR36838:SF3">
    <property type="entry name" value="TRANSPORTER AUXIN EFFLUX CARRIER EC FAMILY"/>
    <property type="match status" value="1"/>
</dbReference>
<feature type="transmembrane region" description="Helical" evidence="8">
    <location>
        <begin position="128"/>
        <end position="151"/>
    </location>
</feature>
<proteinExistence type="inferred from homology"/>
<sequence length="307" mass="32899">MVFEITLERMLVFFLILAVGFAAAKLRVIDEGYLPSLAKLITKILLPVMIFYSTCVSCTRQALFDNLAMVVLAAVFYALASLVLFLLARALRLPHDKDRVFQFCFIFGNTGFVGIPLLAAVFPETGLMYMMLVSIVDQLVFWTYGVWLATARDRQATRFSPRALVTPNTVAIALALVFVLADIPLSRLASLALGTINNATSALCMMYLGALVCFSDVGAALRRPELYVGIAVKMVALPVAAGRLLALTPLPGDLVSALVIIMALPVMTVVPLVASQNGHEGEYATGITVATLVASIATIPLAVLLAG</sequence>
<evidence type="ECO:0000256" key="3">
    <source>
        <dbReference type="ARBA" id="ARBA00022448"/>
    </source>
</evidence>
<organism evidence="9 10">
    <name type="scientific">Adlercreutzia faecimuris</name>
    <dbReference type="NCBI Taxonomy" id="2897341"/>
    <lineage>
        <taxon>Bacteria</taxon>
        <taxon>Bacillati</taxon>
        <taxon>Actinomycetota</taxon>
        <taxon>Coriobacteriia</taxon>
        <taxon>Eggerthellales</taxon>
        <taxon>Eggerthellaceae</taxon>
        <taxon>Adlercreutzia</taxon>
    </lineage>
</organism>
<name>A0ABS9WE90_9ACTN</name>
<keyword evidence="10" id="KW-1185">Reference proteome</keyword>
<evidence type="ECO:0000256" key="7">
    <source>
        <dbReference type="ARBA" id="ARBA00023136"/>
    </source>
</evidence>
<protein>
    <submittedName>
        <fullName evidence="9">AEC family transporter</fullName>
    </submittedName>
</protein>
<dbReference type="Proteomes" id="UP001430755">
    <property type="component" value="Unassembled WGS sequence"/>
</dbReference>
<evidence type="ECO:0000313" key="10">
    <source>
        <dbReference type="Proteomes" id="UP001430755"/>
    </source>
</evidence>
<feature type="transmembrane region" description="Helical" evidence="8">
    <location>
        <begin position="254"/>
        <end position="274"/>
    </location>
</feature>
<evidence type="ECO:0000256" key="4">
    <source>
        <dbReference type="ARBA" id="ARBA00022475"/>
    </source>
</evidence>
<keyword evidence="4" id="KW-1003">Cell membrane</keyword>
<evidence type="ECO:0000313" key="9">
    <source>
        <dbReference type="EMBL" id="MCI2241183.1"/>
    </source>
</evidence>
<dbReference type="Pfam" id="PF03547">
    <property type="entry name" value="Mem_trans"/>
    <property type="match status" value="1"/>
</dbReference>
<dbReference type="RefSeq" id="WP_242163072.1">
    <property type="nucleotide sequence ID" value="NZ_JAJMLW010000001.1"/>
</dbReference>
<evidence type="ECO:0000256" key="8">
    <source>
        <dbReference type="SAM" id="Phobius"/>
    </source>
</evidence>
<keyword evidence="7 8" id="KW-0472">Membrane</keyword>
<evidence type="ECO:0000256" key="1">
    <source>
        <dbReference type="ARBA" id="ARBA00004651"/>
    </source>
</evidence>
<keyword evidence="6 8" id="KW-1133">Transmembrane helix</keyword>
<evidence type="ECO:0000256" key="2">
    <source>
        <dbReference type="ARBA" id="ARBA00010145"/>
    </source>
</evidence>
<feature type="transmembrane region" description="Helical" evidence="8">
    <location>
        <begin position="191"/>
        <end position="214"/>
    </location>
</feature>
<feature type="transmembrane region" description="Helical" evidence="8">
    <location>
        <begin position="69"/>
        <end position="88"/>
    </location>
</feature>
<comment type="caution">
    <text evidence="9">The sequence shown here is derived from an EMBL/GenBank/DDBJ whole genome shotgun (WGS) entry which is preliminary data.</text>
</comment>
<accession>A0ABS9WE90</accession>
<keyword evidence="5 8" id="KW-0812">Transmembrane</keyword>
<reference evidence="9" key="1">
    <citation type="submission" date="2021-11" db="EMBL/GenBank/DDBJ databases">
        <title>A Novel Adlercreutzia Species, isolated from a Allomyrina dichotoma larva feces.</title>
        <authorList>
            <person name="Suh M.K."/>
        </authorList>
    </citation>
    <scope>NUCLEOTIDE SEQUENCE</scope>
    <source>
        <strain evidence="9">JBNU-10</strain>
    </source>
</reference>
<gene>
    <name evidence="9" type="ORF">LPT13_02300</name>
</gene>
<dbReference type="EMBL" id="JAJMLW010000001">
    <property type="protein sequence ID" value="MCI2241183.1"/>
    <property type="molecule type" value="Genomic_DNA"/>
</dbReference>
<dbReference type="Gene3D" id="1.20.1530.20">
    <property type="match status" value="2"/>
</dbReference>
<feature type="transmembrane region" description="Helical" evidence="8">
    <location>
        <begin position="163"/>
        <end position="185"/>
    </location>
</feature>
<comment type="subcellular location">
    <subcellularLocation>
        <location evidence="1">Cell membrane</location>
        <topology evidence="1">Multi-pass membrane protein</topology>
    </subcellularLocation>
</comment>
<feature type="transmembrane region" description="Helical" evidence="8">
    <location>
        <begin position="226"/>
        <end position="248"/>
    </location>
</feature>
<evidence type="ECO:0000256" key="6">
    <source>
        <dbReference type="ARBA" id="ARBA00022989"/>
    </source>
</evidence>
<feature type="transmembrane region" description="Helical" evidence="8">
    <location>
        <begin position="44"/>
        <end position="63"/>
    </location>
</feature>
<evidence type="ECO:0000256" key="5">
    <source>
        <dbReference type="ARBA" id="ARBA00022692"/>
    </source>
</evidence>